<evidence type="ECO:0000256" key="1">
    <source>
        <dbReference type="ARBA" id="ARBA00009437"/>
    </source>
</evidence>
<reference evidence="6 7" key="1">
    <citation type="submission" date="2020-07" db="EMBL/GenBank/DDBJ databases">
        <title>Sequencing the genomes of 1000 actinobacteria strains.</title>
        <authorList>
            <person name="Klenk H.-P."/>
        </authorList>
    </citation>
    <scope>NUCLEOTIDE SEQUENCE [LARGE SCALE GENOMIC DNA]</scope>
    <source>
        <strain evidence="6 7">DSM 44442</strain>
    </source>
</reference>
<evidence type="ECO:0000256" key="3">
    <source>
        <dbReference type="ARBA" id="ARBA00023125"/>
    </source>
</evidence>
<evidence type="ECO:0000259" key="5">
    <source>
        <dbReference type="PROSITE" id="PS50931"/>
    </source>
</evidence>
<dbReference type="PANTHER" id="PTHR30346">
    <property type="entry name" value="TRANSCRIPTIONAL DUAL REGULATOR HCAR-RELATED"/>
    <property type="match status" value="1"/>
</dbReference>
<dbReference type="AlphaFoldDB" id="A0A7Z0EI65"/>
<dbReference type="GO" id="GO:0032993">
    <property type="term" value="C:protein-DNA complex"/>
    <property type="evidence" value="ECO:0007669"/>
    <property type="project" value="TreeGrafter"/>
</dbReference>
<accession>A0A7Z0EI65</accession>
<comment type="caution">
    <text evidence="6">The sequence shown here is derived from an EMBL/GenBank/DDBJ whole genome shotgun (WGS) entry which is preliminary data.</text>
</comment>
<dbReference type="Proteomes" id="UP000572051">
    <property type="component" value="Unassembled WGS sequence"/>
</dbReference>
<dbReference type="GO" id="GO:0003677">
    <property type="term" value="F:DNA binding"/>
    <property type="evidence" value="ECO:0007669"/>
    <property type="project" value="UniProtKB-KW"/>
</dbReference>
<keyword evidence="4" id="KW-0804">Transcription</keyword>
<dbReference type="InterPro" id="IPR036388">
    <property type="entry name" value="WH-like_DNA-bd_sf"/>
</dbReference>
<evidence type="ECO:0000256" key="2">
    <source>
        <dbReference type="ARBA" id="ARBA00023015"/>
    </source>
</evidence>
<dbReference type="Pfam" id="PF00126">
    <property type="entry name" value="HTH_1"/>
    <property type="match status" value="1"/>
</dbReference>
<dbReference type="InterPro" id="IPR036390">
    <property type="entry name" value="WH_DNA-bd_sf"/>
</dbReference>
<protein>
    <submittedName>
        <fullName evidence="6">DNA-binding transcriptional LysR family regulator</fullName>
    </submittedName>
</protein>
<evidence type="ECO:0000256" key="4">
    <source>
        <dbReference type="ARBA" id="ARBA00023163"/>
    </source>
</evidence>
<dbReference type="RefSeq" id="WP_179820127.1">
    <property type="nucleotide sequence ID" value="NZ_JACCFS010000001.1"/>
</dbReference>
<dbReference type="PANTHER" id="PTHR30346:SF29">
    <property type="entry name" value="LYSR SUBSTRATE-BINDING"/>
    <property type="match status" value="1"/>
</dbReference>
<dbReference type="EMBL" id="JACCFS010000001">
    <property type="protein sequence ID" value="NYJ32349.1"/>
    <property type="molecule type" value="Genomic_DNA"/>
</dbReference>
<evidence type="ECO:0000313" key="6">
    <source>
        <dbReference type="EMBL" id="NYJ32349.1"/>
    </source>
</evidence>
<gene>
    <name evidence="6" type="ORF">HNR10_000230</name>
</gene>
<dbReference type="SUPFAM" id="SSF46785">
    <property type="entry name" value="Winged helix' DNA-binding domain"/>
    <property type="match status" value="1"/>
</dbReference>
<name>A0A7Z0EI65_9ACTN</name>
<dbReference type="PROSITE" id="PS50931">
    <property type="entry name" value="HTH_LYSR"/>
    <property type="match status" value="1"/>
</dbReference>
<evidence type="ECO:0000313" key="7">
    <source>
        <dbReference type="Proteomes" id="UP000572051"/>
    </source>
</evidence>
<keyword evidence="3 6" id="KW-0238">DNA-binding</keyword>
<sequence length="297" mass="32066">MDLVGACRAFVYVSDRGSFTLGAAAARIPQPVASRRVAALEKHLGARLFDRTSRRATLTRFGRDMLPSARRLVDLAESMEHDAQRARRAPFGLAVPDVCPTRELALLAAQGRREGLRLDPRPAPPGERIHLLRSREVRAAVTAVPSGEATWVVPLGVAAAAEPAVAVAYVETLRVGRTDPPAGARRVWIQPEDDVPHIRDPLTRIRDAVGLRPGQVAVAASLASAAAEVLASADLLLCSRRQARELGLHWRPVGEIRLERGYDVSADDAGDAEPLRGALHESLGRCLGALEPMEEIR</sequence>
<proteinExistence type="inferred from homology"/>
<dbReference type="GO" id="GO:0003700">
    <property type="term" value="F:DNA-binding transcription factor activity"/>
    <property type="evidence" value="ECO:0007669"/>
    <property type="project" value="InterPro"/>
</dbReference>
<organism evidence="6 7">
    <name type="scientific">Nocardiopsis aegyptia</name>
    <dbReference type="NCBI Taxonomy" id="220378"/>
    <lineage>
        <taxon>Bacteria</taxon>
        <taxon>Bacillati</taxon>
        <taxon>Actinomycetota</taxon>
        <taxon>Actinomycetes</taxon>
        <taxon>Streptosporangiales</taxon>
        <taxon>Nocardiopsidaceae</taxon>
        <taxon>Nocardiopsis</taxon>
    </lineage>
</organism>
<dbReference type="Gene3D" id="1.10.10.10">
    <property type="entry name" value="Winged helix-like DNA-binding domain superfamily/Winged helix DNA-binding domain"/>
    <property type="match status" value="1"/>
</dbReference>
<keyword evidence="2" id="KW-0805">Transcription regulation</keyword>
<comment type="similarity">
    <text evidence="1">Belongs to the LysR transcriptional regulatory family.</text>
</comment>
<feature type="domain" description="HTH lysR-type" evidence="5">
    <location>
        <begin position="1"/>
        <end position="59"/>
    </location>
</feature>
<dbReference type="InterPro" id="IPR000847">
    <property type="entry name" value="LysR_HTH_N"/>
</dbReference>
<keyword evidence="7" id="KW-1185">Reference proteome</keyword>